<protein>
    <submittedName>
        <fullName evidence="2">Uncharacterized protein</fullName>
    </submittedName>
</protein>
<proteinExistence type="predicted"/>
<accession>X1G100</accession>
<evidence type="ECO:0000313" key="2">
    <source>
        <dbReference type="EMBL" id="GAH50927.1"/>
    </source>
</evidence>
<dbReference type="AlphaFoldDB" id="X1G100"/>
<reference evidence="2" key="1">
    <citation type="journal article" date="2014" name="Front. Microbiol.">
        <title>High frequency of phylogenetically diverse reductive dehalogenase-homologous genes in deep subseafloor sedimentary metagenomes.</title>
        <authorList>
            <person name="Kawai M."/>
            <person name="Futagami T."/>
            <person name="Toyoda A."/>
            <person name="Takaki Y."/>
            <person name="Nishi S."/>
            <person name="Hori S."/>
            <person name="Arai W."/>
            <person name="Tsubouchi T."/>
            <person name="Morono Y."/>
            <person name="Uchiyama I."/>
            <person name="Ito T."/>
            <person name="Fujiyama A."/>
            <person name="Inagaki F."/>
            <person name="Takami H."/>
        </authorList>
    </citation>
    <scope>NUCLEOTIDE SEQUENCE</scope>
    <source>
        <strain evidence="2">Expedition CK06-06</strain>
    </source>
</reference>
<keyword evidence="1" id="KW-0472">Membrane</keyword>
<keyword evidence="1" id="KW-0812">Transmembrane</keyword>
<name>X1G100_9ZZZZ</name>
<feature type="transmembrane region" description="Helical" evidence="1">
    <location>
        <begin position="260"/>
        <end position="280"/>
    </location>
</feature>
<gene>
    <name evidence="2" type="ORF">S03H2_29746</name>
</gene>
<evidence type="ECO:0000256" key="1">
    <source>
        <dbReference type="SAM" id="Phobius"/>
    </source>
</evidence>
<organism evidence="2">
    <name type="scientific">marine sediment metagenome</name>
    <dbReference type="NCBI Taxonomy" id="412755"/>
    <lineage>
        <taxon>unclassified sequences</taxon>
        <taxon>metagenomes</taxon>
        <taxon>ecological metagenomes</taxon>
    </lineage>
</organism>
<sequence length="288" mass="29848">MDPAITQYAEVDIKIVPEEIVIHIGSPSYARGQTITFVIKTTLKKDPFDLGIKDPEGSEYFNTTWKLDDWKTLGSWFYIPSNLQIDYSTDWLYTLPTDAMPGTWTYSFWDDDKEYANGTFQVTYLTELEQLRDDIGGLVTDIEGIGTSVTDLADSVTDVSGAAAAAADAAATAASAAADAKAAAEAATAAVADVGDIAEDALDAANDAKSAADASKTAADAGLAAANAAQATSQAAADAAQDAADAAEANQRQTGGLTTLVYGAIAASLIAALAAIVSLMQISRRIAG</sequence>
<comment type="caution">
    <text evidence="2">The sequence shown here is derived from an EMBL/GenBank/DDBJ whole genome shotgun (WGS) entry which is preliminary data.</text>
</comment>
<keyword evidence="1" id="KW-1133">Transmembrane helix</keyword>
<dbReference type="EMBL" id="BARU01017969">
    <property type="protein sequence ID" value="GAH50927.1"/>
    <property type="molecule type" value="Genomic_DNA"/>
</dbReference>